<dbReference type="OrthoDB" id="6369020at2759"/>
<reference evidence="4" key="1">
    <citation type="submission" date="2025-08" db="UniProtKB">
        <authorList>
            <consortium name="RefSeq"/>
        </authorList>
    </citation>
    <scope>IDENTIFICATION</scope>
    <source>
        <tissue evidence="4">Entire body</tissue>
    </source>
</reference>
<keyword evidence="3" id="KW-1185">Reference proteome</keyword>
<accession>A0A7F5RIF1</accession>
<feature type="compositionally biased region" description="Low complexity" evidence="1">
    <location>
        <begin position="436"/>
        <end position="446"/>
    </location>
</feature>
<feature type="region of interest" description="Disordered" evidence="1">
    <location>
        <begin position="318"/>
        <end position="362"/>
    </location>
</feature>
<protein>
    <submittedName>
        <fullName evidence="4">Uncharacterized protein</fullName>
    </submittedName>
</protein>
<sequence>MMSIMTPGILCIFPWLIYPWPVAGAALWMAQLQDVLIPIGLGLVDTRFCTWVTSVYRCSDRHVEDEKLPQVGLDGKFRHFESQPQSLEINHPVPERVRAVQHSEHKFPITNGSLYTSIDGRLPIIHNYRRHKNQTGMKISTIQSANMDIHSSHLLRQEQISNPDNSSSQTFHHSISPPNLTHNYCYRGNLINSNVTNHSNDDTSSNHDIRYRPNLNNKSMLQRIHRDSFILHSRPLHKRISISHDSVRNAPLMENNWPSSSSFAVQNLNRIKASGNKNSRRHGFGLDHRKSKSEDALNDLQTDLQRFKQNPGFYEVSNGHKFSKNGNVTSDCSSDDDSFTDQGNSGQENDGESQSGYSITTDGNCDFDFYQNDRYYQKPNRNQDNIPEYSYTSYSDEFIRPTMSTFKPARLQAQKNEGQIQGYDPNKNKNDKNENDSNNNNNNNQNQIQRISGRLSRTSSKSSLKNGSFLDVRIENNNNYNIGRISRSSSKKSLESFHAYVEENIAPRIQRSNSYVTNEYKCKFNLNSFSRLSRSNSNLSDCSCVKEVKKSSALYSPRTAYFDDLFANHGLQAYTNTFKCQNQVPNCSVSVPDFKKIFISEYL</sequence>
<dbReference type="RefSeq" id="XP_025835640.1">
    <property type="nucleotide sequence ID" value="XM_025979855.1"/>
</dbReference>
<feature type="region of interest" description="Disordered" evidence="1">
    <location>
        <begin position="416"/>
        <end position="446"/>
    </location>
</feature>
<evidence type="ECO:0000313" key="4">
    <source>
        <dbReference type="RefSeq" id="XP_025835640.1"/>
    </source>
</evidence>
<evidence type="ECO:0000313" key="3">
    <source>
        <dbReference type="Proteomes" id="UP000192223"/>
    </source>
</evidence>
<feature type="region of interest" description="Disordered" evidence="1">
    <location>
        <begin position="274"/>
        <end position="293"/>
    </location>
</feature>
<feature type="chain" id="PRO_5028845576" evidence="2">
    <location>
        <begin position="26"/>
        <end position="603"/>
    </location>
</feature>
<feature type="compositionally biased region" description="Basic and acidic residues" evidence="1">
    <location>
        <begin position="284"/>
        <end position="293"/>
    </location>
</feature>
<dbReference type="GeneID" id="108733765"/>
<gene>
    <name evidence="4" type="primary">LOC108733765</name>
</gene>
<dbReference type="AlphaFoldDB" id="A0A7F5RIF1"/>
<feature type="signal peptide" evidence="2">
    <location>
        <begin position="1"/>
        <end position="25"/>
    </location>
</feature>
<evidence type="ECO:0000256" key="1">
    <source>
        <dbReference type="SAM" id="MobiDB-lite"/>
    </source>
</evidence>
<keyword evidence="2" id="KW-0732">Signal</keyword>
<feature type="compositionally biased region" description="Polar residues" evidence="1">
    <location>
        <begin position="340"/>
        <end position="362"/>
    </location>
</feature>
<dbReference type="Proteomes" id="UP000192223">
    <property type="component" value="Unplaced"/>
</dbReference>
<evidence type="ECO:0000256" key="2">
    <source>
        <dbReference type="SAM" id="SignalP"/>
    </source>
</evidence>
<feature type="compositionally biased region" description="Basic and acidic residues" evidence="1">
    <location>
        <begin position="426"/>
        <end position="435"/>
    </location>
</feature>
<dbReference type="InParanoid" id="A0A7F5RIF1"/>
<organism evidence="3 4">
    <name type="scientific">Agrilus planipennis</name>
    <name type="common">Emerald ash borer</name>
    <name type="synonym">Agrilus marcopoli</name>
    <dbReference type="NCBI Taxonomy" id="224129"/>
    <lineage>
        <taxon>Eukaryota</taxon>
        <taxon>Metazoa</taxon>
        <taxon>Ecdysozoa</taxon>
        <taxon>Arthropoda</taxon>
        <taxon>Hexapoda</taxon>
        <taxon>Insecta</taxon>
        <taxon>Pterygota</taxon>
        <taxon>Neoptera</taxon>
        <taxon>Endopterygota</taxon>
        <taxon>Coleoptera</taxon>
        <taxon>Polyphaga</taxon>
        <taxon>Elateriformia</taxon>
        <taxon>Buprestoidea</taxon>
        <taxon>Buprestidae</taxon>
        <taxon>Agrilinae</taxon>
        <taxon>Agrilus</taxon>
    </lineage>
</organism>
<proteinExistence type="predicted"/>
<name>A0A7F5RIF1_AGRPL</name>
<dbReference type="KEGG" id="apln:108733765"/>